<dbReference type="PANTHER" id="PTHR35184">
    <property type="entry name" value="YALI0C10208P"/>
    <property type="match status" value="1"/>
</dbReference>
<organism evidence="3 4">
    <name type="scientific">Aulographum hederae CBS 113979</name>
    <dbReference type="NCBI Taxonomy" id="1176131"/>
    <lineage>
        <taxon>Eukaryota</taxon>
        <taxon>Fungi</taxon>
        <taxon>Dikarya</taxon>
        <taxon>Ascomycota</taxon>
        <taxon>Pezizomycotina</taxon>
        <taxon>Dothideomycetes</taxon>
        <taxon>Pleosporomycetidae</taxon>
        <taxon>Aulographales</taxon>
        <taxon>Aulographaceae</taxon>
    </lineage>
</organism>
<dbReference type="PANTHER" id="PTHR35184:SF1">
    <property type="entry name" value="INTEGRAL MEMBRANE PROTEIN"/>
    <property type="match status" value="1"/>
</dbReference>
<feature type="transmembrane region" description="Helical" evidence="2">
    <location>
        <begin position="220"/>
        <end position="245"/>
    </location>
</feature>
<proteinExistence type="predicted"/>
<protein>
    <recommendedName>
        <fullName evidence="5">Family c-likeg-protein-coupled receptor protein</fullName>
    </recommendedName>
</protein>
<dbReference type="InterPro" id="IPR021460">
    <property type="entry name" value="DUF3112"/>
</dbReference>
<dbReference type="AlphaFoldDB" id="A0A6G1GW85"/>
<accession>A0A6G1GW85</accession>
<feature type="transmembrane region" description="Helical" evidence="2">
    <location>
        <begin position="178"/>
        <end position="200"/>
    </location>
</feature>
<evidence type="ECO:0008006" key="5">
    <source>
        <dbReference type="Google" id="ProtNLM"/>
    </source>
</evidence>
<feature type="transmembrane region" description="Helical" evidence="2">
    <location>
        <begin position="32"/>
        <end position="52"/>
    </location>
</feature>
<evidence type="ECO:0000256" key="2">
    <source>
        <dbReference type="SAM" id="Phobius"/>
    </source>
</evidence>
<dbReference type="Pfam" id="PF11309">
    <property type="entry name" value="DUF3112"/>
    <property type="match status" value="1"/>
</dbReference>
<feature type="transmembrane region" description="Helical" evidence="2">
    <location>
        <begin position="64"/>
        <end position="85"/>
    </location>
</feature>
<name>A0A6G1GW85_9PEZI</name>
<gene>
    <name evidence="3" type="ORF">K402DRAFT_422318</name>
</gene>
<dbReference type="OrthoDB" id="3357002at2759"/>
<feature type="region of interest" description="Disordered" evidence="1">
    <location>
        <begin position="317"/>
        <end position="351"/>
    </location>
</feature>
<dbReference type="EMBL" id="ML977164">
    <property type="protein sequence ID" value="KAF1985019.1"/>
    <property type="molecule type" value="Genomic_DNA"/>
</dbReference>
<evidence type="ECO:0000256" key="1">
    <source>
        <dbReference type="SAM" id="MobiDB-lite"/>
    </source>
</evidence>
<feature type="transmembrane region" description="Helical" evidence="2">
    <location>
        <begin position="257"/>
        <end position="277"/>
    </location>
</feature>
<keyword evidence="2" id="KW-1133">Transmembrane helix</keyword>
<evidence type="ECO:0000313" key="4">
    <source>
        <dbReference type="Proteomes" id="UP000800041"/>
    </source>
</evidence>
<keyword evidence="4" id="KW-1185">Reference proteome</keyword>
<reference evidence="3" key="1">
    <citation type="journal article" date="2020" name="Stud. Mycol.">
        <title>101 Dothideomycetes genomes: a test case for predicting lifestyles and emergence of pathogens.</title>
        <authorList>
            <person name="Haridas S."/>
            <person name="Albert R."/>
            <person name="Binder M."/>
            <person name="Bloem J."/>
            <person name="Labutti K."/>
            <person name="Salamov A."/>
            <person name="Andreopoulos B."/>
            <person name="Baker S."/>
            <person name="Barry K."/>
            <person name="Bills G."/>
            <person name="Bluhm B."/>
            <person name="Cannon C."/>
            <person name="Castanera R."/>
            <person name="Culley D."/>
            <person name="Daum C."/>
            <person name="Ezra D."/>
            <person name="Gonzalez J."/>
            <person name="Henrissat B."/>
            <person name="Kuo A."/>
            <person name="Liang C."/>
            <person name="Lipzen A."/>
            <person name="Lutzoni F."/>
            <person name="Magnuson J."/>
            <person name="Mondo S."/>
            <person name="Nolan M."/>
            <person name="Ohm R."/>
            <person name="Pangilinan J."/>
            <person name="Park H.-J."/>
            <person name="Ramirez L."/>
            <person name="Alfaro M."/>
            <person name="Sun H."/>
            <person name="Tritt A."/>
            <person name="Yoshinaga Y."/>
            <person name="Zwiers L.-H."/>
            <person name="Turgeon B."/>
            <person name="Goodwin S."/>
            <person name="Spatafora J."/>
            <person name="Crous P."/>
            <person name="Grigoriev I."/>
        </authorList>
    </citation>
    <scope>NUCLEOTIDE SEQUENCE</scope>
    <source>
        <strain evidence="3">CBS 113979</strain>
    </source>
</reference>
<dbReference type="Proteomes" id="UP000800041">
    <property type="component" value="Unassembled WGS sequence"/>
</dbReference>
<keyword evidence="2" id="KW-0812">Transmembrane</keyword>
<keyword evidence="2" id="KW-0472">Membrane</keyword>
<feature type="transmembrane region" description="Helical" evidence="2">
    <location>
        <begin position="137"/>
        <end position="158"/>
    </location>
</feature>
<sequence>MDAAQLHQNYGNGPYPSPAWSLGGRPTVGVDVPITAVFLVLFIAGAATHMTIFQLNRRKGHKFLMSALIFGFCMARIVTCTMRISSICLPQDLDLALAAQIFVAAGVVILYIVNLIFAQRIIRAQHPRWGWNKAFSFLFPFSYFVIVATIIILIVSVVQMSFTMSPSIRSRNLSMRLYGTTMFSVISFLPIPLVLLSLVVPRRVRVDKFGSGRLRTKIAVLLSASILVCLGATYRCATGWLPAVLTTQPLPAYYAKAAFYMMNFGVEVIVVYLYAFIRVDRRFHVPDGAHGKGAYSGKSGNTESRIYTEEETFDDAPATEQGKLGSDVETAVGTPVDATTPSTKVRQSEDENTWNMTELLRTAAVA</sequence>
<feature type="transmembrane region" description="Helical" evidence="2">
    <location>
        <begin position="97"/>
        <end position="117"/>
    </location>
</feature>
<evidence type="ECO:0000313" key="3">
    <source>
        <dbReference type="EMBL" id="KAF1985019.1"/>
    </source>
</evidence>